<evidence type="ECO:0000256" key="2">
    <source>
        <dbReference type="SAM" id="MobiDB-lite"/>
    </source>
</evidence>
<dbReference type="KEGG" id="pox:MB84_30480"/>
<geneLocation type="plasmid" evidence="4 5">
    <name>pPO70-3</name>
</geneLocation>
<keyword evidence="1" id="KW-0175">Coiled coil</keyword>
<accession>A0A0G3ICZ4</accession>
<keyword evidence="4" id="KW-0614">Plasmid</keyword>
<dbReference type="InterPro" id="IPR003115">
    <property type="entry name" value="ParB_N"/>
</dbReference>
<dbReference type="CDD" id="cd16387">
    <property type="entry name" value="ParB_N_Srx"/>
    <property type="match status" value="1"/>
</dbReference>
<dbReference type="Gene3D" id="1.10.10.2830">
    <property type="match status" value="1"/>
</dbReference>
<sequence>MASKFEERMRAKTSGSVQKAQTTVADRRETPVNRPLATMPAQLGAFRLEAQEYQRKIAALEAELEQATRDGNSGIDIPLNKLHEVPGRRRYMSAQDYRDLRENLRVNELNQPIVVDIRADGEFELVSGHHRSDAYRELERPTIRGVLRKNTIENPTVAAFYANLFQAPLTDFEKYLGFTELQNQFPGITQAQIAERSGKPESTISYLMAFRDLPVPVLEMLRASPTLLGSDAATTFAKLTRAGKGERVVAAIEQLARGEVDQKRAVALAEAGSSPQPAARPIAEIVKIKAGRSNYCQIRRTAKVVRLDFQSEAEAQAVMKVVQEVLERRTQTSSFGAEGTGHAEAEK</sequence>
<dbReference type="Proteomes" id="UP000035050">
    <property type="component" value="Plasmid pPO70-3"/>
</dbReference>
<evidence type="ECO:0000259" key="3">
    <source>
        <dbReference type="SMART" id="SM00470"/>
    </source>
</evidence>
<evidence type="ECO:0000256" key="1">
    <source>
        <dbReference type="SAM" id="Coils"/>
    </source>
</evidence>
<dbReference type="Pfam" id="PF02195">
    <property type="entry name" value="ParB_N"/>
    <property type="match status" value="1"/>
</dbReference>
<dbReference type="PANTHER" id="PTHR33375:SF1">
    <property type="entry name" value="CHROMOSOME-PARTITIONING PROTEIN PARB-RELATED"/>
    <property type="match status" value="1"/>
</dbReference>
<dbReference type="InterPro" id="IPR050336">
    <property type="entry name" value="Chromosome_partition/occlusion"/>
</dbReference>
<feature type="coiled-coil region" evidence="1">
    <location>
        <begin position="43"/>
        <end position="70"/>
    </location>
</feature>
<dbReference type="InterPro" id="IPR036086">
    <property type="entry name" value="ParB/Sulfiredoxin_sf"/>
</dbReference>
<gene>
    <name evidence="4" type="ORF">MB84_30480</name>
</gene>
<dbReference type="SUPFAM" id="SSF110849">
    <property type="entry name" value="ParB/Sulfiredoxin"/>
    <property type="match status" value="1"/>
</dbReference>
<evidence type="ECO:0000313" key="5">
    <source>
        <dbReference type="Proteomes" id="UP000035050"/>
    </source>
</evidence>
<dbReference type="SUPFAM" id="SSF109709">
    <property type="entry name" value="KorB DNA-binding domain-like"/>
    <property type="match status" value="1"/>
</dbReference>
<dbReference type="AlphaFoldDB" id="A0A0G3ICZ4"/>
<name>A0A0G3ICZ4_9BURK</name>
<dbReference type="EMBL" id="CP011520">
    <property type="protein sequence ID" value="AKK25064.1"/>
    <property type="molecule type" value="Genomic_DNA"/>
</dbReference>
<feature type="domain" description="ParB-like N-terminal" evidence="3">
    <location>
        <begin position="75"/>
        <end position="164"/>
    </location>
</feature>
<dbReference type="GO" id="GO:0007059">
    <property type="term" value="P:chromosome segregation"/>
    <property type="evidence" value="ECO:0007669"/>
    <property type="project" value="TreeGrafter"/>
</dbReference>
<dbReference type="RefSeq" id="WP_052654797.1">
    <property type="nucleotide sequence ID" value="NZ_CP011520.2"/>
</dbReference>
<feature type="compositionally biased region" description="Polar residues" evidence="2">
    <location>
        <begin position="13"/>
        <end position="24"/>
    </location>
</feature>
<feature type="compositionally biased region" description="Basic and acidic residues" evidence="2">
    <location>
        <begin position="1"/>
        <end position="10"/>
    </location>
</feature>
<keyword evidence="5" id="KW-1185">Reference proteome</keyword>
<dbReference type="OrthoDB" id="8677451at2"/>
<dbReference type="SMART" id="SM00470">
    <property type="entry name" value="ParB"/>
    <property type="match status" value="1"/>
</dbReference>
<dbReference type="PANTHER" id="PTHR33375">
    <property type="entry name" value="CHROMOSOME-PARTITIONING PROTEIN PARB-RELATED"/>
    <property type="match status" value="1"/>
</dbReference>
<dbReference type="PATRIC" id="fig|573737.6.peg.6175"/>
<evidence type="ECO:0000313" key="4">
    <source>
        <dbReference type="EMBL" id="AKK25064.1"/>
    </source>
</evidence>
<protein>
    <recommendedName>
        <fullName evidence="3">ParB-like N-terminal domain-containing protein</fullName>
    </recommendedName>
</protein>
<dbReference type="Gene3D" id="3.90.1530.30">
    <property type="match status" value="1"/>
</dbReference>
<reference evidence="4" key="1">
    <citation type="submission" date="2016-06" db="EMBL/GenBank/DDBJ databases">
        <title>Pandoraea oxalativorans DSM 23570 Genome Sequencing.</title>
        <authorList>
            <person name="Ee R."/>
            <person name="Lim Y.-L."/>
            <person name="Yong D."/>
            <person name="Yin W.-F."/>
            <person name="Chan K.-G."/>
        </authorList>
    </citation>
    <scope>NUCLEOTIDE SEQUENCE</scope>
    <source>
        <strain evidence="4">DSM 23570</strain>
        <plasmid evidence="4">pPO70-3</plasmid>
    </source>
</reference>
<proteinExistence type="predicted"/>
<organism evidence="4 5">
    <name type="scientific">Pandoraea oxalativorans</name>
    <dbReference type="NCBI Taxonomy" id="573737"/>
    <lineage>
        <taxon>Bacteria</taxon>
        <taxon>Pseudomonadati</taxon>
        <taxon>Pseudomonadota</taxon>
        <taxon>Betaproteobacteria</taxon>
        <taxon>Burkholderiales</taxon>
        <taxon>Burkholderiaceae</taxon>
        <taxon>Pandoraea</taxon>
    </lineage>
</organism>
<feature type="region of interest" description="Disordered" evidence="2">
    <location>
        <begin position="1"/>
        <end position="31"/>
    </location>
</feature>
<dbReference type="GO" id="GO:0005694">
    <property type="term" value="C:chromosome"/>
    <property type="evidence" value="ECO:0007669"/>
    <property type="project" value="TreeGrafter"/>
</dbReference>